<dbReference type="EMBL" id="MU267594">
    <property type="protein sequence ID" value="KAH7916063.1"/>
    <property type="molecule type" value="Genomic_DNA"/>
</dbReference>
<proteinExistence type="predicted"/>
<protein>
    <submittedName>
        <fullName evidence="1">Uncharacterized protein</fullName>
    </submittedName>
</protein>
<evidence type="ECO:0000313" key="2">
    <source>
        <dbReference type="Proteomes" id="UP000790377"/>
    </source>
</evidence>
<reference evidence="1" key="1">
    <citation type="journal article" date="2021" name="New Phytol.">
        <title>Evolutionary innovations through gain and loss of genes in the ectomycorrhizal Boletales.</title>
        <authorList>
            <person name="Wu G."/>
            <person name="Miyauchi S."/>
            <person name="Morin E."/>
            <person name="Kuo A."/>
            <person name="Drula E."/>
            <person name="Varga T."/>
            <person name="Kohler A."/>
            <person name="Feng B."/>
            <person name="Cao Y."/>
            <person name="Lipzen A."/>
            <person name="Daum C."/>
            <person name="Hundley H."/>
            <person name="Pangilinan J."/>
            <person name="Johnson J."/>
            <person name="Barry K."/>
            <person name="LaButti K."/>
            <person name="Ng V."/>
            <person name="Ahrendt S."/>
            <person name="Min B."/>
            <person name="Choi I.G."/>
            <person name="Park H."/>
            <person name="Plett J.M."/>
            <person name="Magnuson J."/>
            <person name="Spatafora J.W."/>
            <person name="Nagy L.G."/>
            <person name="Henrissat B."/>
            <person name="Grigoriev I.V."/>
            <person name="Yang Z.L."/>
            <person name="Xu J."/>
            <person name="Martin F.M."/>
        </authorList>
    </citation>
    <scope>NUCLEOTIDE SEQUENCE</scope>
    <source>
        <strain evidence="1">ATCC 28755</strain>
    </source>
</reference>
<keyword evidence="2" id="KW-1185">Reference proteome</keyword>
<sequence>MFSIAKISSRALCNAFVNASAPPVATVFTRFITVNSQRNSSLLPPSWAGNSLRGEDRRKYTLKTPAEKWSARSATQELRPPADAYTGRRVYVMNGDVGEAFARLKSRLRRNKVTYALKMQERHEKKGVKRRRLSSERWRKQFANEVRTTTVC</sequence>
<organism evidence="1 2">
    <name type="scientific">Hygrophoropsis aurantiaca</name>
    <dbReference type="NCBI Taxonomy" id="72124"/>
    <lineage>
        <taxon>Eukaryota</taxon>
        <taxon>Fungi</taxon>
        <taxon>Dikarya</taxon>
        <taxon>Basidiomycota</taxon>
        <taxon>Agaricomycotina</taxon>
        <taxon>Agaricomycetes</taxon>
        <taxon>Agaricomycetidae</taxon>
        <taxon>Boletales</taxon>
        <taxon>Coniophorineae</taxon>
        <taxon>Hygrophoropsidaceae</taxon>
        <taxon>Hygrophoropsis</taxon>
    </lineage>
</organism>
<comment type="caution">
    <text evidence="1">The sequence shown here is derived from an EMBL/GenBank/DDBJ whole genome shotgun (WGS) entry which is preliminary data.</text>
</comment>
<name>A0ACB8ATF6_9AGAM</name>
<gene>
    <name evidence="1" type="ORF">BJ138DRAFT_1109197</name>
</gene>
<evidence type="ECO:0000313" key="1">
    <source>
        <dbReference type="EMBL" id="KAH7916063.1"/>
    </source>
</evidence>
<accession>A0ACB8ATF6</accession>
<dbReference type="Proteomes" id="UP000790377">
    <property type="component" value="Unassembled WGS sequence"/>
</dbReference>